<dbReference type="InterPro" id="IPR023862">
    <property type="entry name" value="CHP03960_rSAM"/>
</dbReference>
<reference evidence="2" key="1">
    <citation type="submission" date="2022-12" db="EMBL/GenBank/DDBJ databases">
        <title>Reference genome sequencing for broad-spectrum identification of bacterial and archaeal isolates by mass spectrometry.</title>
        <authorList>
            <person name="Sekiguchi Y."/>
            <person name="Tourlousse D.M."/>
        </authorList>
    </citation>
    <scope>NUCLEOTIDE SEQUENCE</scope>
    <source>
        <strain evidence="2">ASRB1</strain>
    </source>
</reference>
<dbReference type="Pfam" id="PF04055">
    <property type="entry name" value="Radical_SAM"/>
    <property type="match status" value="1"/>
</dbReference>
<dbReference type="InterPro" id="IPR058240">
    <property type="entry name" value="rSAM_sf"/>
</dbReference>
<dbReference type="GO" id="GO:0051536">
    <property type="term" value="F:iron-sulfur cluster binding"/>
    <property type="evidence" value="ECO:0007669"/>
    <property type="project" value="InterPro"/>
</dbReference>
<dbReference type="InterPro" id="IPR018768">
    <property type="entry name" value="DUF2344"/>
</dbReference>
<dbReference type="NCBIfam" id="TIGR03936">
    <property type="entry name" value="sam_1_link_chp"/>
    <property type="match status" value="1"/>
</dbReference>
<dbReference type="Gene3D" id="3.40.50.280">
    <property type="entry name" value="Cobalamin-binding domain"/>
    <property type="match status" value="1"/>
</dbReference>
<evidence type="ECO:0000313" key="2">
    <source>
        <dbReference type="EMBL" id="GLI34713.1"/>
    </source>
</evidence>
<organism evidence="2 3">
    <name type="scientific">Desulforhabdus amnigena</name>
    <dbReference type="NCBI Taxonomy" id="40218"/>
    <lineage>
        <taxon>Bacteria</taxon>
        <taxon>Pseudomonadati</taxon>
        <taxon>Thermodesulfobacteriota</taxon>
        <taxon>Syntrophobacteria</taxon>
        <taxon>Syntrophobacterales</taxon>
        <taxon>Syntrophobacteraceae</taxon>
        <taxon>Desulforhabdus</taxon>
    </lineage>
</organism>
<sequence length="848" mass="96414">MLERSLYGIEKPGRYIGGEINAYRKSFDEARVRFALAFPDVYEVGLSHLGLRLLYHVLNGMEHVMADRVYAPWQDFESRLRELAEPLGGVESEHPLDEFDFVGFSLQYELSYSNILTILDLGGIPLEARDRNLEHPWVIGGGPCAFNPEPIAEFFDFFVLGEAEEVLVELVDAFEKWKASKGTRQEFLENIRRIEGIYVPSFFDISYRSDGVIAAVEPRFSDYTSVRKRLILDLDDDAPIPERPLVPMLDIVHNRLGLEIARGCTRGCRFCQASFIYRPVRERSPQVLLDCAEKALANSGFEELSLLSLSTGDYCRIQPLLAALMERFANEKVAVSFPSMRVGTLTPELMELIRKVRKTGFTLAPEAGSDRLRRVINKGILEEDLLAAAESAFGLGWRLIKLYFMTGLPTETEADLDALVELCMKVWSLAKPSKSSVNVSVSTFVPKPQTPFQWAPQIPKEAVESRLGELKVRLKKPGLRLKWHHPDHSILEGVFARGDRRLGKTLKRAWELGVRFDGWTELFRRDLWDRAFEETGMDPAFYSQRERSREEILPWDHLSSGVEKGFLWKEYEKALAEEATPDCRWDRCSLCGVCDHKTVQPRLHRDEIPLTAGPGKSQSPGTDEGFPYRFRYSKLGKARFFGQLEVAQAFSRAVRRAGLPAAYSKGFHPHVKLSFADALPLGMESTVAEARLTLTERLDPLVVKSGLNQHLPEGLAIEDVRRSTTRTMQPDKRRATYRVSGLNPFEVRSILDGWSDRLEEQLVKKTKKGEKRATLREVLLDVRELDATTLEMDLLEGTQMFFRPMAILQHLLGEPLEHFAGCRICKTAISRLAGVEEREDVGRAHHQW</sequence>
<evidence type="ECO:0000313" key="3">
    <source>
        <dbReference type="Proteomes" id="UP001144372"/>
    </source>
</evidence>
<accession>A0A9W6FT16</accession>
<dbReference type="SFLD" id="SFLDG01082">
    <property type="entry name" value="B12-binding_domain_containing"/>
    <property type="match status" value="1"/>
</dbReference>
<dbReference type="CDD" id="cd01335">
    <property type="entry name" value="Radical_SAM"/>
    <property type="match status" value="1"/>
</dbReference>
<evidence type="ECO:0000259" key="1">
    <source>
        <dbReference type="PROSITE" id="PS51918"/>
    </source>
</evidence>
<proteinExistence type="predicted"/>
<dbReference type="Pfam" id="PF19864">
    <property type="entry name" value="Radical_SAM_N2"/>
    <property type="match status" value="1"/>
</dbReference>
<keyword evidence="3" id="KW-1185">Reference proteome</keyword>
<dbReference type="Gene3D" id="3.80.30.20">
    <property type="entry name" value="tm_1862 like domain"/>
    <property type="match status" value="1"/>
</dbReference>
<feature type="domain" description="Radical SAM core" evidence="1">
    <location>
        <begin position="250"/>
        <end position="480"/>
    </location>
</feature>
<dbReference type="PROSITE" id="PS51918">
    <property type="entry name" value="RADICAL_SAM"/>
    <property type="match status" value="1"/>
</dbReference>
<dbReference type="NCBIfam" id="TIGR03960">
    <property type="entry name" value="rSAM_fuse_unch"/>
    <property type="match status" value="1"/>
</dbReference>
<protein>
    <submittedName>
        <fullName evidence="2">B12-binding protein</fullName>
    </submittedName>
</protein>
<dbReference type="InterPro" id="IPR023404">
    <property type="entry name" value="rSAM_horseshoe"/>
</dbReference>
<dbReference type="SMART" id="SM00729">
    <property type="entry name" value="Elp3"/>
    <property type="match status" value="1"/>
</dbReference>
<dbReference type="Pfam" id="PF10105">
    <property type="entry name" value="DUF2344"/>
    <property type="match status" value="1"/>
</dbReference>
<dbReference type="EMBL" id="BSDR01000001">
    <property type="protein sequence ID" value="GLI34713.1"/>
    <property type="molecule type" value="Genomic_DNA"/>
</dbReference>
<dbReference type="GO" id="GO:0003824">
    <property type="term" value="F:catalytic activity"/>
    <property type="evidence" value="ECO:0007669"/>
    <property type="project" value="InterPro"/>
</dbReference>
<dbReference type="PANTHER" id="PTHR42731:SF1">
    <property type="entry name" value="RADICAL SAM DOMAIN PROTEIN"/>
    <property type="match status" value="1"/>
</dbReference>
<dbReference type="InterPro" id="IPR006638">
    <property type="entry name" value="Elp3/MiaA/NifB-like_rSAM"/>
</dbReference>
<dbReference type="SUPFAM" id="SSF102114">
    <property type="entry name" value="Radical SAM enzymes"/>
    <property type="match status" value="1"/>
</dbReference>
<dbReference type="PANTHER" id="PTHR42731">
    <property type="entry name" value="SLL1084 PROTEIN"/>
    <property type="match status" value="1"/>
</dbReference>
<dbReference type="AlphaFoldDB" id="A0A9W6FT16"/>
<comment type="caution">
    <text evidence="2">The sequence shown here is derived from an EMBL/GenBank/DDBJ whole genome shotgun (WGS) entry which is preliminary data.</text>
</comment>
<dbReference type="SFLD" id="SFLDS00029">
    <property type="entry name" value="Radical_SAM"/>
    <property type="match status" value="1"/>
</dbReference>
<dbReference type="InterPro" id="IPR045784">
    <property type="entry name" value="Radical_SAM_N2"/>
</dbReference>
<gene>
    <name evidence="2" type="ORF">DAMNIGENAA_21460</name>
</gene>
<dbReference type="Proteomes" id="UP001144372">
    <property type="component" value="Unassembled WGS sequence"/>
</dbReference>
<name>A0A9W6FT16_9BACT</name>
<dbReference type="InterPro" id="IPR007197">
    <property type="entry name" value="rSAM"/>
</dbReference>
<dbReference type="RefSeq" id="WP_281794119.1">
    <property type="nucleotide sequence ID" value="NZ_BSDR01000001.1"/>
</dbReference>